<accession>A0ABD0Z1Y9</accession>
<reference evidence="2 3" key="1">
    <citation type="submission" date="2024-07" db="EMBL/GenBank/DDBJ databases">
        <title>Chromosome-level genome assembly of the water stick insect Ranatra chinensis (Heteroptera: Nepidae).</title>
        <authorList>
            <person name="Liu X."/>
        </authorList>
    </citation>
    <scope>NUCLEOTIDE SEQUENCE [LARGE SCALE GENOMIC DNA]</scope>
    <source>
        <strain evidence="2">Cailab_2021Rc</strain>
        <tissue evidence="2">Muscle</tissue>
    </source>
</reference>
<organism evidence="2 3">
    <name type="scientific">Ranatra chinensis</name>
    <dbReference type="NCBI Taxonomy" id="642074"/>
    <lineage>
        <taxon>Eukaryota</taxon>
        <taxon>Metazoa</taxon>
        <taxon>Ecdysozoa</taxon>
        <taxon>Arthropoda</taxon>
        <taxon>Hexapoda</taxon>
        <taxon>Insecta</taxon>
        <taxon>Pterygota</taxon>
        <taxon>Neoptera</taxon>
        <taxon>Paraneoptera</taxon>
        <taxon>Hemiptera</taxon>
        <taxon>Heteroptera</taxon>
        <taxon>Panheteroptera</taxon>
        <taxon>Nepomorpha</taxon>
        <taxon>Nepidae</taxon>
        <taxon>Ranatrinae</taxon>
        <taxon>Ranatra</taxon>
    </lineage>
</organism>
<evidence type="ECO:0000313" key="3">
    <source>
        <dbReference type="Proteomes" id="UP001558652"/>
    </source>
</evidence>
<keyword evidence="3" id="KW-1185">Reference proteome</keyword>
<dbReference type="SMART" id="SM00355">
    <property type="entry name" value="ZnF_C2H2"/>
    <property type="match status" value="2"/>
</dbReference>
<protein>
    <recommendedName>
        <fullName evidence="1">C2H2-type domain-containing protein</fullName>
    </recommendedName>
</protein>
<evidence type="ECO:0000313" key="2">
    <source>
        <dbReference type="EMBL" id="KAL1129434.1"/>
    </source>
</evidence>
<dbReference type="SUPFAM" id="SSF57667">
    <property type="entry name" value="beta-beta-alpha zinc fingers"/>
    <property type="match status" value="1"/>
</dbReference>
<gene>
    <name evidence="2" type="ORF">AAG570_013960</name>
</gene>
<dbReference type="InterPro" id="IPR036236">
    <property type="entry name" value="Znf_C2H2_sf"/>
</dbReference>
<dbReference type="Gene3D" id="3.30.160.60">
    <property type="entry name" value="Classic Zinc Finger"/>
    <property type="match status" value="1"/>
</dbReference>
<dbReference type="Proteomes" id="UP001558652">
    <property type="component" value="Unassembled WGS sequence"/>
</dbReference>
<feature type="domain" description="C2H2-type" evidence="1">
    <location>
        <begin position="45"/>
        <end position="65"/>
    </location>
</feature>
<comment type="caution">
    <text evidence="2">The sequence shown here is derived from an EMBL/GenBank/DDBJ whole genome shotgun (WGS) entry which is preliminary data.</text>
</comment>
<proteinExistence type="predicted"/>
<dbReference type="AlphaFoldDB" id="A0ABD0Z1Y9"/>
<name>A0ABD0Z1Y9_9HEMI</name>
<feature type="domain" description="C2H2-type" evidence="1">
    <location>
        <begin position="78"/>
        <end position="101"/>
    </location>
</feature>
<evidence type="ECO:0000259" key="1">
    <source>
        <dbReference type="SMART" id="SM00355"/>
    </source>
</evidence>
<sequence>MICHWSTATTSTSVNDLQSVAEHEPWSGRWSPRCTVAATKMTGGYQCGGCGKWYKHQRNFSRHTKYECPKGASRERRFNCSHCSYSAKRRDHLVVHNVAKHLQNLDCQTPLTYPSNEQLIFCDPETGNNKQT</sequence>
<dbReference type="EMBL" id="JBFDAA010000009">
    <property type="protein sequence ID" value="KAL1129434.1"/>
    <property type="molecule type" value="Genomic_DNA"/>
</dbReference>
<dbReference type="InterPro" id="IPR013087">
    <property type="entry name" value="Znf_C2H2_type"/>
</dbReference>